<dbReference type="InterPro" id="IPR050644">
    <property type="entry name" value="PG_Glycine_Bridge_Synth"/>
</dbReference>
<dbReference type="SUPFAM" id="SSF55729">
    <property type="entry name" value="Acyl-CoA N-acyltransferases (Nat)"/>
    <property type="match status" value="1"/>
</dbReference>
<evidence type="ECO:0000259" key="7">
    <source>
        <dbReference type="Pfam" id="PF13480"/>
    </source>
</evidence>
<keyword evidence="6" id="KW-0961">Cell wall biogenesis/degradation</keyword>
<evidence type="ECO:0000256" key="3">
    <source>
        <dbReference type="ARBA" id="ARBA00022960"/>
    </source>
</evidence>
<reference evidence="9" key="1">
    <citation type="journal article" date="2019" name="Int. J. Syst. Evol. Microbiol.">
        <title>The Global Catalogue of Microorganisms (GCM) 10K type strain sequencing project: providing services to taxonomists for standard genome sequencing and annotation.</title>
        <authorList>
            <consortium name="The Broad Institute Genomics Platform"/>
            <consortium name="The Broad Institute Genome Sequencing Center for Infectious Disease"/>
            <person name="Wu L."/>
            <person name="Ma J."/>
        </authorList>
    </citation>
    <scope>NUCLEOTIDE SEQUENCE [LARGE SCALE GENOMIC DNA]</scope>
    <source>
        <strain evidence="9">KCTC 42281</strain>
    </source>
</reference>
<feature type="domain" description="BioF2-like acetyltransferase" evidence="7">
    <location>
        <begin position="183"/>
        <end position="314"/>
    </location>
</feature>
<keyword evidence="5" id="KW-0012">Acyltransferase</keyword>
<evidence type="ECO:0000313" key="8">
    <source>
        <dbReference type="EMBL" id="MFC3703221.1"/>
    </source>
</evidence>
<dbReference type="Pfam" id="PF13480">
    <property type="entry name" value="Acetyltransf_6"/>
    <property type="match status" value="1"/>
</dbReference>
<organism evidence="8 9">
    <name type="scientific">Devosia honganensis</name>
    <dbReference type="NCBI Taxonomy" id="1610527"/>
    <lineage>
        <taxon>Bacteria</taxon>
        <taxon>Pseudomonadati</taxon>
        <taxon>Pseudomonadota</taxon>
        <taxon>Alphaproteobacteria</taxon>
        <taxon>Hyphomicrobiales</taxon>
        <taxon>Devosiaceae</taxon>
        <taxon>Devosia</taxon>
    </lineage>
</organism>
<dbReference type="InterPro" id="IPR038740">
    <property type="entry name" value="BioF2-like_GNAT_dom"/>
</dbReference>
<dbReference type="RefSeq" id="WP_380093887.1">
    <property type="nucleotide sequence ID" value="NZ_JBHRYD010000001.1"/>
</dbReference>
<dbReference type="Proteomes" id="UP001595613">
    <property type="component" value="Unassembled WGS sequence"/>
</dbReference>
<comment type="caution">
    <text evidence="8">The sequence shown here is derived from an EMBL/GenBank/DDBJ whole genome shotgun (WGS) entry which is preliminary data.</text>
</comment>
<keyword evidence="4" id="KW-0573">Peptidoglycan synthesis</keyword>
<dbReference type="PANTHER" id="PTHR36174:SF1">
    <property type="entry name" value="LIPID II:GLYCINE GLYCYLTRANSFERASE"/>
    <property type="match status" value="1"/>
</dbReference>
<dbReference type="PROSITE" id="PS51191">
    <property type="entry name" value="FEMABX"/>
    <property type="match status" value="1"/>
</dbReference>
<evidence type="ECO:0000256" key="5">
    <source>
        <dbReference type="ARBA" id="ARBA00023315"/>
    </source>
</evidence>
<evidence type="ECO:0000256" key="6">
    <source>
        <dbReference type="ARBA" id="ARBA00023316"/>
    </source>
</evidence>
<evidence type="ECO:0000256" key="2">
    <source>
        <dbReference type="ARBA" id="ARBA00022679"/>
    </source>
</evidence>
<proteinExistence type="inferred from homology"/>
<evidence type="ECO:0000313" key="9">
    <source>
        <dbReference type="Proteomes" id="UP001595613"/>
    </source>
</evidence>
<dbReference type="Gene3D" id="3.40.630.30">
    <property type="match status" value="1"/>
</dbReference>
<dbReference type="PANTHER" id="PTHR36174">
    <property type="entry name" value="LIPID II:GLYCINE GLYCYLTRANSFERASE"/>
    <property type="match status" value="1"/>
</dbReference>
<dbReference type="InterPro" id="IPR016181">
    <property type="entry name" value="Acyl_CoA_acyltransferase"/>
</dbReference>
<comment type="similarity">
    <text evidence="1">Belongs to the FemABX family.</text>
</comment>
<protein>
    <submittedName>
        <fullName evidence="8">Lipid II:glycine glycyltransferase FemX</fullName>
    </submittedName>
</protein>
<dbReference type="EMBL" id="JBHRYD010000001">
    <property type="protein sequence ID" value="MFC3703221.1"/>
    <property type="molecule type" value="Genomic_DNA"/>
</dbReference>
<gene>
    <name evidence="8" type="ORF">ACFOOL_00450</name>
</gene>
<evidence type="ECO:0000256" key="1">
    <source>
        <dbReference type="ARBA" id="ARBA00009943"/>
    </source>
</evidence>
<dbReference type="InterPro" id="IPR003447">
    <property type="entry name" value="FEMABX"/>
</dbReference>
<keyword evidence="3" id="KW-0133">Cell shape</keyword>
<evidence type="ECO:0000256" key="4">
    <source>
        <dbReference type="ARBA" id="ARBA00022984"/>
    </source>
</evidence>
<keyword evidence="2" id="KW-0808">Transferase</keyword>
<name>A0ABV7WVL6_9HYPH</name>
<sequence>MYAFAGLAPEAAVRPDQRDGAGAVPKLRARALAGAEWDAAVADFDTICQEQLHAFAKGRWPGVSLEPRLFEHHGRVVGGALMMVQKLPLGLARIAICKWGPMLADMEGEDAAALYAGMVEALIAEYADARGMMLSILPHAAPGAINEDYLALRRRGFRRGSMLAYPDRYLVDLRLGDAEQRRSFQQGWRRQLNKAEKAGLRFEHAGAERLGDFQALYEAMTDRKQFPDYSAYETLDELMALAPALRPELFFVHHDGEPVAGALIFKAGGRAVYLYGATNDRALGLRAGYFLHWHIIRWLRDHTRARWYDLGGTDGFRGLHQFKKGMVGSAGVIRPVPPVVNYASRPLAYLLGAGAFAARDALLRAKARLDRFNPGKARPDQKPHVPEDYLR</sequence>
<accession>A0ABV7WVL6</accession>
<keyword evidence="9" id="KW-1185">Reference proteome</keyword>